<comment type="caution">
    <text evidence="1">The sequence shown here is derived from an EMBL/GenBank/DDBJ whole genome shotgun (WGS) entry which is preliminary data.</text>
</comment>
<dbReference type="Proteomes" id="UP000606786">
    <property type="component" value="Unassembled WGS sequence"/>
</dbReference>
<dbReference type="AlphaFoldDB" id="A0A811UYA6"/>
<evidence type="ECO:0000313" key="1">
    <source>
        <dbReference type="EMBL" id="CAD7002063.1"/>
    </source>
</evidence>
<keyword evidence="2" id="KW-1185">Reference proteome</keyword>
<gene>
    <name evidence="1" type="ORF">CCAP1982_LOCUS10551</name>
</gene>
<sequence length="100" mass="11247">MKIEEREETAPMCSNNHFDELMKAFMLKMDDTSTGNVSIEAFVKVVPYYDGISNPIQQRIDNFNDNADAYVVKNEGSGSTVFGLSLSPTMILCVRAFKRI</sequence>
<reference evidence="1" key="1">
    <citation type="submission" date="2020-11" db="EMBL/GenBank/DDBJ databases">
        <authorList>
            <person name="Whitehead M."/>
        </authorList>
    </citation>
    <scope>NUCLEOTIDE SEQUENCE</scope>
    <source>
        <strain evidence="1">EGII</strain>
    </source>
</reference>
<evidence type="ECO:0000313" key="2">
    <source>
        <dbReference type="Proteomes" id="UP000606786"/>
    </source>
</evidence>
<organism evidence="1 2">
    <name type="scientific">Ceratitis capitata</name>
    <name type="common">Mediterranean fruit fly</name>
    <name type="synonym">Tephritis capitata</name>
    <dbReference type="NCBI Taxonomy" id="7213"/>
    <lineage>
        <taxon>Eukaryota</taxon>
        <taxon>Metazoa</taxon>
        <taxon>Ecdysozoa</taxon>
        <taxon>Arthropoda</taxon>
        <taxon>Hexapoda</taxon>
        <taxon>Insecta</taxon>
        <taxon>Pterygota</taxon>
        <taxon>Neoptera</taxon>
        <taxon>Endopterygota</taxon>
        <taxon>Diptera</taxon>
        <taxon>Brachycera</taxon>
        <taxon>Muscomorpha</taxon>
        <taxon>Tephritoidea</taxon>
        <taxon>Tephritidae</taxon>
        <taxon>Ceratitis</taxon>
        <taxon>Ceratitis</taxon>
    </lineage>
</organism>
<proteinExistence type="predicted"/>
<accession>A0A811UYA6</accession>
<protein>
    <submittedName>
        <fullName evidence="1">(Mediterranean fruit fly) hypothetical protein</fullName>
    </submittedName>
</protein>
<name>A0A811UYA6_CERCA</name>
<dbReference type="EMBL" id="CAJHJT010000023">
    <property type="protein sequence ID" value="CAD7002063.1"/>
    <property type="molecule type" value="Genomic_DNA"/>
</dbReference>